<keyword evidence="2" id="KW-0732">Signal</keyword>
<sequence>MKNKILKTLLAGAAVATMGIASAQAGSLDAIGGDVKFLFDGFDAAQTGYDTSTPGFLCETVAECDLASTTPSAPGSNSSNDTWGVTTISAIEPLNAGPFDPALWTEGEDGDILFTYFHGFEDKKVFVNSPTSTDIYSVGGMVDIYRIDAATLAGIDLTDQASIEADLAALTKYLELSFIPGCSSIVAPAATLCGNFDFDTLNGVSSGSAVATDGTAMAKYPEIFEFEQSIEPCGLNVNCNGTSFNLVVRSGSATTTALPAPGALGLLGLGLVGMGLAGRRRKA</sequence>
<dbReference type="RefSeq" id="WP_099474860.1">
    <property type="nucleotide sequence ID" value="NZ_PDEM01000031.1"/>
</dbReference>
<dbReference type="EMBL" id="PDEM01000031">
    <property type="protein sequence ID" value="PHZ83764.1"/>
    <property type="molecule type" value="Genomic_DNA"/>
</dbReference>
<keyword evidence="4" id="KW-1185">Reference proteome</keyword>
<evidence type="ECO:0000313" key="3">
    <source>
        <dbReference type="EMBL" id="PHZ83764.1"/>
    </source>
</evidence>
<feature type="transmembrane region" description="Helical" evidence="1">
    <location>
        <begin position="258"/>
        <end position="277"/>
    </location>
</feature>
<organism evidence="3 4">
    <name type="scientific">Paremcibacter congregatus</name>
    <dbReference type="NCBI Taxonomy" id="2043170"/>
    <lineage>
        <taxon>Bacteria</taxon>
        <taxon>Pseudomonadati</taxon>
        <taxon>Pseudomonadota</taxon>
        <taxon>Alphaproteobacteria</taxon>
        <taxon>Emcibacterales</taxon>
        <taxon>Emcibacteraceae</taxon>
        <taxon>Paremcibacter</taxon>
    </lineage>
</organism>
<dbReference type="AlphaFoldDB" id="A0A2G4YN58"/>
<gene>
    <name evidence="3" type="ORF">CRD36_15480</name>
</gene>
<reference evidence="3 4" key="1">
    <citation type="submission" date="2017-10" db="EMBL/GenBank/DDBJ databases">
        <title>Frigbacter circumglobatus gen. nov. sp. nov., isolated from sediment cultured in situ.</title>
        <authorList>
            <person name="Zhao Z."/>
        </authorList>
    </citation>
    <scope>NUCLEOTIDE SEQUENCE [LARGE SCALE GENOMIC DNA]</scope>
    <source>
        <strain evidence="3 4">ZYL</strain>
    </source>
</reference>
<evidence type="ECO:0000256" key="1">
    <source>
        <dbReference type="SAM" id="Phobius"/>
    </source>
</evidence>
<comment type="caution">
    <text evidence="3">The sequence shown here is derived from an EMBL/GenBank/DDBJ whole genome shotgun (WGS) entry which is preliminary data.</text>
</comment>
<protein>
    <recommendedName>
        <fullName evidence="5">PEP-CTERM protein-sorting domain-containing protein</fullName>
    </recommendedName>
</protein>
<proteinExistence type="predicted"/>
<evidence type="ECO:0000313" key="4">
    <source>
        <dbReference type="Proteomes" id="UP000229730"/>
    </source>
</evidence>
<feature type="chain" id="PRO_5013586026" description="PEP-CTERM protein-sorting domain-containing protein" evidence="2">
    <location>
        <begin position="24"/>
        <end position="283"/>
    </location>
</feature>
<evidence type="ECO:0000256" key="2">
    <source>
        <dbReference type="SAM" id="SignalP"/>
    </source>
</evidence>
<keyword evidence="1" id="KW-0812">Transmembrane</keyword>
<evidence type="ECO:0008006" key="5">
    <source>
        <dbReference type="Google" id="ProtNLM"/>
    </source>
</evidence>
<dbReference type="Proteomes" id="UP000229730">
    <property type="component" value="Unassembled WGS sequence"/>
</dbReference>
<keyword evidence="1" id="KW-1133">Transmembrane helix</keyword>
<keyword evidence="1" id="KW-0472">Membrane</keyword>
<name>A0A2G4YN58_9PROT</name>
<feature type="signal peptide" evidence="2">
    <location>
        <begin position="1"/>
        <end position="23"/>
    </location>
</feature>
<accession>A0A2G4YN58</accession>
<dbReference type="InParanoid" id="A0A2G4YN58"/>